<sequence length="63" mass="6930">MTESTFNAGISGRNVVAAPAASQSGTNNVYVVHYNGPLRPRKLFSTIAKREWRASSTESWVIF</sequence>
<evidence type="ECO:0000313" key="1">
    <source>
        <dbReference type="EMBL" id="OBR03493.1"/>
    </source>
</evidence>
<proteinExistence type="predicted"/>
<dbReference type="Proteomes" id="UP000092177">
    <property type="component" value="Chromosome 9"/>
</dbReference>
<comment type="caution">
    <text evidence="1">The sequence shown here is derived from an EMBL/GenBank/DDBJ whole genome shotgun (WGS) entry which is preliminary data.</text>
</comment>
<dbReference type="EMBL" id="LTAN01000009">
    <property type="protein sequence ID" value="OBR03493.1"/>
    <property type="molecule type" value="Genomic_DNA"/>
</dbReference>
<dbReference type="VEuPathDB" id="FungiDB:CH63R_12620"/>
<organism evidence="1 2">
    <name type="scientific">Colletotrichum higginsianum (strain IMI 349063)</name>
    <name type="common">Crucifer anthracnose fungus</name>
    <dbReference type="NCBI Taxonomy" id="759273"/>
    <lineage>
        <taxon>Eukaryota</taxon>
        <taxon>Fungi</taxon>
        <taxon>Dikarya</taxon>
        <taxon>Ascomycota</taxon>
        <taxon>Pezizomycotina</taxon>
        <taxon>Sordariomycetes</taxon>
        <taxon>Hypocreomycetidae</taxon>
        <taxon>Glomerellales</taxon>
        <taxon>Glomerellaceae</taxon>
        <taxon>Colletotrichum</taxon>
        <taxon>Colletotrichum destructivum species complex</taxon>
    </lineage>
</organism>
<accession>A0A1B7XUS1</accession>
<reference evidence="2" key="1">
    <citation type="journal article" date="2017" name="BMC Genomics">
        <title>Gapless genome assembly of Colletotrichum higginsianum reveals chromosome structure and association of transposable elements with secondary metabolite gene clusters.</title>
        <authorList>
            <person name="Dallery J.-F."/>
            <person name="Lapalu N."/>
            <person name="Zampounis A."/>
            <person name="Pigne S."/>
            <person name="Luyten I."/>
            <person name="Amselem J."/>
            <person name="Wittenberg A.H.J."/>
            <person name="Zhou S."/>
            <person name="de Queiroz M.V."/>
            <person name="Robin G.P."/>
            <person name="Auger A."/>
            <person name="Hainaut M."/>
            <person name="Henrissat B."/>
            <person name="Kim K.-T."/>
            <person name="Lee Y.-H."/>
            <person name="Lespinet O."/>
            <person name="Schwartz D.C."/>
            <person name="Thon M.R."/>
            <person name="O'Connell R.J."/>
        </authorList>
    </citation>
    <scope>NUCLEOTIDE SEQUENCE [LARGE SCALE GENOMIC DNA]</scope>
    <source>
        <strain evidence="2">IMI 349063</strain>
    </source>
</reference>
<dbReference type="AlphaFoldDB" id="A0A1B7XUS1"/>
<evidence type="ECO:0000313" key="2">
    <source>
        <dbReference type="Proteomes" id="UP000092177"/>
    </source>
</evidence>
<gene>
    <name evidence="1" type="ORF">CH63R_12620</name>
</gene>
<dbReference type="RefSeq" id="XP_018152011.1">
    <property type="nucleotide sequence ID" value="XM_018307594.1"/>
</dbReference>
<protein>
    <submittedName>
        <fullName evidence="1">Uncharacterized protein</fullName>
    </submittedName>
</protein>
<name>A0A1B7XUS1_COLHI</name>
<dbReference type="GeneID" id="28871701"/>
<keyword evidence="2" id="KW-1185">Reference proteome</keyword>
<dbReference type="KEGG" id="chig:CH63R_12620"/>